<accession>A0A0G3HF10</accession>
<feature type="active site" description="Proton donor/acceptor" evidence="1">
    <location>
        <position position="79"/>
    </location>
</feature>
<evidence type="ECO:0000256" key="2">
    <source>
        <dbReference type="PIRSR" id="PIRSR613078-2"/>
    </source>
</evidence>
<dbReference type="Proteomes" id="UP000035548">
    <property type="component" value="Chromosome"/>
</dbReference>
<dbReference type="Pfam" id="PF00300">
    <property type="entry name" value="His_Phos_1"/>
    <property type="match status" value="1"/>
</dbReference>
<sequence length="186" mass="20659">MTELFLVRHGETDWSRTGRHTSFTDLDLTERGVEQALSLNGQLKREDFGLAFTSPRLRARHTAELAGFGDAVVDEDLREWDYGQYEGKTPAEIAALSPGWKIWSHGAPEGESVDEVSARLDRFIDTVRASGEQRVIVFAHGHSLRALTTRWLGLPMTMGAAMPLETGHLSVLGDYKGVPALLRWNA</sequence>
<dbReference type="SUPFAM" id="SSF53254">
    <property type="entry name" value="Phosphoglycerate mutase-like"/>
    <property type="match status" value="1"/>
</dbReference>
<dbReference type="InterPro" id="IPR029033">
    <property type="entry name" value="His_PPase_superfam"/>
</dbReference>
<feature type="active site" description="Tele-phosphohistidine intermediate" evidence="1">
    <location>
        <position position="9"/>
    </location>
</feature>
<dbReference type="GO" id="GO:0016791">
    <property type="term" value="F:phosphatase activity"/>
    <property type="evidence" value="ECO:0007669"/>
    <property type="project" value="TreeGrafter"/>
</dbReference>
<dbReference type="Gene3D" id="3.40.50.1240">
    <property type="entry name" value="Phosphoglycerate mutase-like"/>
    <property type="match status" value="1"/>
</dbReference>
<reference evidence="3 4" key="1">
    <citation type="journal article" date="2015" name="Genome Announc.">
        <title>Virulence Factor Genes Detected in the Complete Genome Sequence of Corynebacterium uterequi DSM 45634, Isolated from the Uterus of a Maiden Mare.</title>
        <authorList>
            <person name="Ruckert C."/>
            <person name="Kriete M."/>
            <person name="Jaenicke S."/>
            <person name="Winkler A."/>
            <person name="Tauch A."/>
        </authorList>
    </citation>
    <scope>NUCLEOTIDE SEQUENCE [LARGE SCALE GENOMIC DNA]</scope>
    <source>
        <strain evidence="3 4">DSM 45634</strain>
    </source>
</reference>
<dbReference type="InterPro" id="IPR013078">
    <property type="entry name" value="His_Pase_superF_clade-1"/>
</dbReference>
<dbReference type="RefSeq" id="WP_047260249.1">
    <property type="nucleotide sequence ID" value="NZ_CP011546.1"/>
</dbReference>
<dbReference type="GO" id="GO:0004619">
    <property type="term" value="F:phosphoglycerate mutase activity"/>
    <property type="evidence" value="ECO:0007669"/>
    <property type="project" value="UniProtKB-EC"/>
</dbReference>
<dbReference type="EC" id="5.4.2.12" evidence="3"/>
<evidence type="ECO:0000256" key="1">
    <source>
        <dbReference type="PIRSR" id="PIRSR613078-1"/>
    </source>
</evidence>
<keyword evidence="4" id="KW-1185">Reference proteome</keyword>
<dbReference type="PATRIC" id="fig|1072256.5.peg.1939"/>
<dbReference type="EMBL" id="CP011546">
    <property type="protein sequence ID" value="AKK11936.1"/>
    <property type="molecule type" value="Genomic_DNA"/>
</dbReference>
<dbReference type="KEGG" id="cut:CUTER_09840"/>
<dbReference type="SMART" id="SM00855">
    <property type="entry name" value="PGAM"/>
    <property type="match status" value="1"/>
</dbReference>
<proteinExistence type="predicted"/>
<dbReference type="OrthoDB" id="4120859at2"/>
<dbReference type="AlphaFoldDB" id="A0A0G3HF10"/>
<dbReference type="STRING" id="1072256.CUTER_09840"/>
<name>A0A0G3HF10_9CORY</name>
<dbReference type="PANTHER" id="PTHR48100">
    <property type="entry name" value="BROAD-SPECIFICITY PHOSPHATASE YOR283W-RELATED"/>
    <property type="match status" value="1"/>
</dbReference>
<dbReference type="PANTHER" id="PTHR48100:SF15">
    <property type="entry name" value="SEDOHEPTULOSE 1,7-BISPHOSPHATASE"/>
    <property type="match status" value="1"/>
</dbReference>
<feature type="binding site" evidence="2">
    <location>
        <position position="58"/>
    </location>
    <ligand>
        <name>substrate</name>
    </ligand>
</feature>
<organism evidence="3 4">
    <name type="scientific">Corynebacterium uterequi</name>
    <dbReference type="NCBI Taxonomy" id="1072256"/>
    <lineage>
        <taxon>Bacteria</taxon>
        <taxon>Bacillati</taxon>
        <taxon>Actinomycetota</taxon>
        <taxon>Actinomycetes</taxon>
        <taxon>Mycobacteriales</taxon>
        <taxon>Corynebacteriaceae</taxon>
        <taxon>Corynebacterium</taxon>
    </lineage>
</organism>
<evidence type="ECO:0000313" key="3">
    <source>
        <dbReference type="EMBL" id="AKK11936.1"/>
    </source>
</evidence>
<dbReference type="InterPro" id="IPR050275">
    <property type="entry name" value="PGM_Phosphatase"/>
</dbReference>
<keyword evidence="3" id="KW-0413">Isomerase</keyword>
<feature type="binding site" evidence="2">
    <location>
        <begin position="79"/>
        <end position="82"/>
    </location>
    <ligand>
        <name>substrate</name>
    </ligand>
</feature>
<gene>
    <name evidence="3" type="ORF">CUTER_09840</name>
</gene>
<protein>
    <submittedName>
        <fullName evidence="3">Fructose-2,6-bisphosphatase</fullName>
        <ecNumber evidence="3">5.4.2.12</ecNumber>
    </submittedName>
</protein>
<evidence type="ECO:0000313" key="4">
    <source>
        <dbReference type="Proteomes" id="UP000035548"/>
    </source>
</evidence>
<reference evidence="4" key="2">
    <citation type="submission" date="2015-05" db="EMBL/GenBank/DDBJ databases">
        <title>Complete genome sequence of Corynebacterium uterequi DSM 45634, isolated from the uterus of a maiden mare.</title>
        <authorList>
            <person name="Ruckert C."/>
            <person name="Albersmeier A."/>
            <person name="Winkler A."/>
            <person name="Tauch A."/>
        </authorList>
    </citation>
    <scope>NUCLEOTIDE SEQUENCE [LARGE SCALE GENOMIC DNA]</scope>
    <source>
        <strain evidence="4">DSM 45634</strain>
    </source>
</reference>
<dbReference type="CDD" id="cd07067">
    <property type="entry name" value="HP_PGM_like"/>
    <property type="match status" value="1"/>
</dbReference>